<evidence type="ECO:0000313" key="1">
    <source>
        <dbReference type="EMBL" id="KAE9539768.1"/>
    </source>
</evidence>
<dbReference type="Proteomes" id="UP000475862">
    <property type="component" value="Unassembled WGS sequence"/>
</dbReference>
<reference evidence="1 2" key="1">
    <citation type="submission" date="2019-08" db="EMBL/GenBank/DDBJ databases">
        <title>The genome of the soybean aphid Biotype 1, its phylome, world population structure and adaptation to the North American continent.</title>
        <authorList>
            <person name="Giordano R."/>
            <person name="Donthu R.K."/>
            <person name="Hernandez A.G."/>
            <person name="Wright C.L."/>
            <person name="Zimin A.V."/>
        </authorList>
    </citation>
    <scope>NUCLEOTIDE SEQUENCE [LARGE SCALE GENOMIC DNA]</scope>
    <source>
        <tissue evidence="1">Whole aphids</tissue>
    </source>
</reference>
<accession>A0A6G0TVJ7</accession>
<protein>
    <submittedName>
        <fullName evidence="1">Uncharacterized protein</fullName>
    </submittedName>
</protein>
<proteinExistence type="predicted"/>
<dbReference type="EMBL" id="VYZN01000014">
    <property type="protein sequence ID" value="KAE9539768.1"/>
    <property type="molecule type" value="Genomic_DNA"/>
</dbReference>
<sequence length="179" mass="20338">MPKLSRTSHDNYAINFHDFNLYLGGGNENNEKMTTIAASISLIQHSDYIIGPRSLGVFKVLSINIDAMYLNLVVKELFSLAKNETEIQQNKTSNNGIKIPALSSNYFHNLFRCTELVIRCIGGTRIQNKTVKYRSTKSGEFHKSCVFDLEEQVTLTTDSYSSSVITIHYHRSPAQIHYR</sequence>
<comment type="caution">
    <text evidence="1">The sequence shown here is derived from an EMBL/GenBank/DDBJ whole genome shotgun (WGS) entry which is preliminary data.</text>
</comment>
<keyword evidence="2" id="KW-1185">Reference proteome</keyword>
<gene>
    <name evidence="1" type="ORF">AGLY_005020</name>
</gene>
<dbReference type="AlphaFoldDB" id="A0A6G0TVJ7"/>
<name>A0A6G0TVJ7_APHGL</name>
<organism evidence="1 2">
    <name type="scientific">Aphis glycines</name>
    <name type="common">Soybean aphid</name>
    <dbReference type="NCBI Taxonomy" id="307491"/>
    <lineage>
        <taxon>Eukaryota</taxon>
        <taxon>Metazoa</taxon>
        <taxon>Ecdysozoa</taxon>
        <taxon>Arthropoda</taxon>
        <taxon>Hexapoda</taxon>
        <taxon>Insecta</taxon>
        <taxon>Pterygota</taxon>
        <taxon>Neoptera</taxon>
        <taxon>Paraneoptera</taxon>
        <taxon>Hemiptera</taxon>
        <taxon>Sternorrhyncha</taxon>
        <taxon>Aphidomorpha</taxon>
        <taxon>Aphidoidea</taxon>
        <taxon>Aphididae</taxon>
        <taxon>Aphidini</taxon>
        <taxon>Aphis</taxon>
        <taxon>Aphis</taxon>
    </lineage>
</organism>
<evidence type="ECO:0000313" key="2">
    <source>
        <dbReference type="Proteomes" id="UP000475862"/>
    </source>
</evidence>